<evidence type="ECO:0000313" key="11">
    <source>
        <dbReference type="EMBL" id="VTR35457.1"/>
    </source>
</evidence>
<comment type="subcellular location">
    <subcellularLocation>
        <location evidence="1">Cell inner membrane</location>
        <topology evidence="1">Multi-pass membrane protein</topology>
    </subcellularLocation>
</comment>
<keyword evidence="7" id="KW-0029">Amino-acid transport</keyword>
<dbReference type="InterPro" id="IPR013059">
    <property type="entry name" value="Trp_tyr_transpt"/>
</dbReference>
<keyword evidence="6 10" id="KW-0812">Transmembrane</keyword>
<feature type="transmembrane region" description="Helical" evidence="10">
    <location>
        <begin position="70"/>
        <end position="90"/>
    </location>
</feature>
<keyword evidence="5" id="KW-0997">Cell inner membrane</keyword>
<evidence type="ECO:0000256" key="8">
    <source>
        <dbReference type="ARBA" id="ARBA00022989"/>
    </source>
</evidence>
<evidence type="ECO:0000256" key="4">
    <source>
        <dbReference type="ARBA" id="ARBA00022475"/>
    </source>
</evidence>
<dbReference type="PANTHER" id="PTHR46997">
    <property type="entry name" value="LOW AFFINITY TRYPTOPHAN PERMEASE-RELATED"/>
    <property type="match status" value="1"/>
</dbReference>
<keyword evidence="3" id="KW-0813">Transport</keyword>
<keyword evidence="4" id="KW-1003">Cell membrane</keyword>
<dbReference type="PANTHER" id="PTHR46997:SF1">
    <property type="entry name" value="LOW AFFINITY TRYPTOPHAN PERMEASE-RELATED"/>
    <property type="match status" value="1"/>
</dbReference>
<evidence type="ECO:0000256" key="3">
    <source>
        <dbReference type="ARBA" id="ARBA00022448"/>
    </source>
</evidence>
<evidence type="ECO:0000256" key="9">
    <source>
        <dbReference type="ARBA" id="ARBA00023136"/>
    </source>
</evidence>
<name>A0A4U9UR94_SERFO</name>
<dbReference type="AlphaFoldDB" id="A0A4U9UR94"/>
<evidence type="ECO:0000256" key="7">
    <source>
        <dbReference type="ARBA" id="ARBA00022970"/>
    </source>
</evidence>
<accession>A0A4U9UR94</accession>
<dbReference type="InterPro" id="IPR018227">
    <property type="entry name" value="Amino_acid_transport_2"/>
</dbReference>
<protein>
    <submittedName>
        <fullName evidence="11">Tryptophan permease</fullName>
    </submittedName>
</protein>
<sequence length="133" mass="14186">MIIAGTAVGAGMFSIPIVTSGVWFSGSVALLIYTWFCMLISGLMILEATMNYPAGASFHTVVKDLLGKGWNTLNGLSITFVLYILTYAYISAGGSIIAHTLEGVFGSNKPCQDWCLPSSWPLSSGYPPVPWIA</sequence>
<dbReference type="GO" id="GO:0005886">
    <property type="term" value="C:plasma membrane"/>
    <property type="evidence" value="ECO:0007669"/>
    <property type="project" value="UniProtKB-SubCell"/>
</dbReference>
<gene>
    <name evidence="11" type="primary">mtr_2</name>
    <name evidence="11" type="ORF">NCTC12965_03793</name>
</gene>
<reference evidence="11" key="1">
    <citation type="submission" date="2019-05" db="EMBL/GenBank/DDBJ databases">
        <authorList>
            <consortium name="Pathogen Informatics"/>
        </authorList>
    </citation>
    <scope>NUCLEOTIDE SEQUENCE [LARGE SCALE GENOMIC DNA]</scope>
    <source>
        <strain evidence="11">NCTC12965</strain>
    </source>
</reference>
<evidence type="ECO:0000256" key="10">
    <source>
        <dbReference type="SAM" id="Phobius"/>
    </source>
</evidence>
<organism evidence="11">
    <name type="scientific">Serratia fonticola</name>
    <dbReference type="NCBI Taxonomy" id="47917"/>
    <lineage>
        <taxon>Bacteria</taxon>
        <taxon>Pseudomonadati</taxon>
        <taxon>Pseudomonadota</taxon>
        <taxon>Gammaproteobacteria</taxon>
        <taxon>Enterobacterales</taxon>
        <taxon>Yersiniaceae</taxon>
        <taxon>Serratia</taxon>
    </lineage>
</organism>
<evidence type="ECO:0000256" key="2">
    <source>
        <dbReference type="ARBA" id="ARBA00005452"/>
    </source>
</evidence>
<dbReference type="EMBL" id="CABEEZ010000080">
    <property type="protein sequence ID" value="VTR35457.1"/>
    <property type="molecule type" value="Genomic_DNA"/>
</dbReference>
<comment type="similarity">
    <text evidence="2">Belongs to the amino acid/polyamine transporter 2 family. Mtr/TnaB/TyrP permease subfamily.</text>
</comment>
<evidence type="ECO:0000256" key="5">
    <source>
        <dbReference type="ARBA" id="ARBA00022519"/>
    </source>
</evidence>
<evidence type="ECO:0000256" key="1">
    <source>
        <dbReference type="ARBA" id="ARBA00004429"/>
    </source>
</evidence>
<dbReference type="GO" id="GO:0003333">
    <property type="term" value="P:amino acid transmembrane transport"/>
    <property type="evidence" value="ECO:0007669"/>
    <property type="project" value="InterPro"/>
</dbReference>
<dbReference type="Pfam" id="PF03222">
    <property type="entry name" value="Trp_Tyr_perm"/>
    <property type="match status" value="1"/>
</dbReference>
<keyword evidence="9 10" id="KW-0472">Membrane</keyword>
<dbReference type="GO" id="GO:0015173">
    <property type="term" value="F:aromatic amino acid transmembrane transporter activity"/>
    <property type="evidence" value="ECO:0007669"/>
    <property type="project" value="InterPro"/>
</dbReference>
<keyword evidence="8 10" id="KW-1133">Transmembrane helix</keyword>
<proteinExistence type="inferred from homology"/>
<evidence type="ECO:0000256" key="6">
    <source>
        <dbReference type="ARBA" id="ARBA00022692"/>
    </source>
</evidence>
<feature type="transmembrane region" description="Helical" evidence="10">
    <location>
        <begin position="7"/>
        <end position="24"/>
    </location>
</feature>